<protein>
    <submittedName>
        <fullName evidence="1">Unannotated protein</fullName>
    </submittedName>
</protein>
<gene>
    <name evidence="1" type="ORF">UFOPK4371_01616</name>
</gene>
<accession>A0A6J7VNL3</accession>
<evidence type="ECO:0000313" key="1">
    <source>
        <dbReference type="EMBL" id="CAB5078468.1"/>
    </source>
</evidence>
<dbReference type="EMBL" id="CAFBRD010000115">
    <property type="protein sequence ID" value="CAB5078468.1"/>
    <property type="molecule type" value="Genomic_DNA"/>
</dbReference>
<name>A0A6J7VNL3_9ZZZZ</name>
<sequence>MVQIHIGKSRRLIPRAIAKVFVDSRDVALFITRHACGRMQQARGHNKVIEQPHIAPCAIFDVALVAVVSALERKLDLLANGARPPFTKRSWKLLLPQFLRFHDVIVDRNHVWQIVLGRSELGFGSGGLRRGHGVPPAGPWGRDADPQILLC</sequence>
<proteinExistence type="predicted"/>
<dbReference type="AlphaFoldDB" id="A0A6J7VNL3"/>
<organism evidence="1">
    <name type="scientific">freshwater metagenome</name>
    <dbReference type="NCBI Taxonomy" id="449393"/>
    <lineage>
        <taxon>unclassified sequences</taxon>
        <taxon>metagenomes</taxon>
        <taxon>ecological metagenomes</taxon>
    </lineage>
</organism>
<reference evidence="1" key="1">
    <citation type="submission" date="2020-05" db="EMBL/GenBank/DDBJ databases">
        <authorList>
            <person name="Chiriac C."/>
            <person name="Salcher M."/>
            <person name="Ghai R."/>
            <person name="Kavagutti S V."/>
        </authorList>
    </citation>
    <scope>NUCLEOTIDE SEQUENCE</scope>
</reference>